<protein>
    <submittedName>
        <fullName evidence="1">Uncharacterized protein</fullName>
    </submittedName>
</protein>
<name>A0AAV6TUJ4_9ARAC</name>
<reference evidence="1 2" key="1">
    <citation type="journal article" date="2022" name="Nat. Ecol. Evol.">
        <title>A masculinizing supergene underlies an exaggerated male reproductive morph in a spider.</title>
        <authorList>
            <person name="Hendrickx F."/>
            <person name="De Corte Z."/>
            <person name="Sonet G."/>
            <person name="Van Belleghem S.M."/>
            <person name="Kostlbacher S."/>
            <person name="Vangestel C."/>
        </authorList>
    </citation>
    <scope>NUCLEOTIDE SEQUENCE [LARGE SCALE GENOMIC DNA]</scope>
    <source>
        <strain evidence="1">W744_W776</strain>
    </source>
</reference>
<evidence type="ECO:0000313" key="1">
    <source>
        <dbReference type="EMBL" id="KAG8175725.1"/>
    </source>
</evidence>
<dbReference type="AlphaFoldDB" id="A0AAV6TUJ4"/>
<gene>
    <name evidence="1" type="ORF">JTE90_010264</name>
</gene>
<comment type="caution">
    <text evidence="1">The sequence shown here is derived from an EMBL/GenBank/DDBJ whole genome shotgun (WGS) entry which is preliminary data.</text>
</comment>
<proteinExistence type="predicted"/>
<sequence>MKKKPTPPPKFDVDLEGSSYQRDIEPFCVNVGKGALIEIKQFRKVYYLGFAKLRPDNEIRNRFNFELSQLGNLKKALEAVTDHLNN</sequence>
<evidence type="ECO:0000313" key="2">
    <source>
        <dbReference type="Proteomes" id="UP000827092"/>
    </source>
</evidence>
<organism evidence="1 2">
    <name type="scientific">Oedothorax gibbosus</name>
    <dbReference type="NCBI Taxonomy" id="931172"/>
    <lineage>
        <taxon>Eukaryota</taxon>
        <taxon>Metazoa</taxon>
        <taxon>Ecdysozoa</taxon>
        <taxon>Arthropoda</taxon>
        <taxon>Chelicerata</taxon>
        <taxon>Arachnida</taxon>
        <taxon>Araneae</taxon>
        <taxon>Araneomorphae</taxon>
        <taxon>Entelegynae</taxon>
        <taxon>Araneoidea</taxon>
        <taxon>Linyphiidae</taxon>
        <taxon>Erigoninae</taxon>
        <taxon>Oedothorax</taxon>
    </lineage>
</organism>
<dbReference type="Proteomes" id="UP000827092">
    <property type="component" value="Unassembled WGS sequence"/>
</dbReference>
<keyword evidence="2" id="KW-1185">Reference proteome</keyword>
<accession>A0AAV6TUJ4</accession>
<dbReference type="EMBL" id="JAFNEN010000956">
    <property type="protein sequence ID" value="KAG8175725.1"/>
    <property type="molecule type" value="Genomic_DNA"/>
</dbReference>